<dbReference type="KEGG" id="echi:FKX85_07225"/>
<evidence type="ECO:0000313" key="1">
    <source>
        <dbReference type="EMBL" id="QDH78837.1"/>
    </source>
</evidence>
<dbReference type="RefSeq" id="WP_141614090.1">
    <property type="nucleotide sequence ID" value="NZ_CP041253.1"/>
</dbReference>
<evidence type="ECO:0000313" key="2">
    <source>
        <dbReference type="Proteomes" id="UP000316614"/>
    </source>
</evidence>
<dbReference type="OrthoDB" id="817146at2"/>
<organism evidence="1 2">
    <name type="scientific">Echinicola soli</name>
    <dbReference type="NCBI Taxonomy" id="2591634"/>
    <lineage>
        <taxon>Bacteria</taxon>
        <taxon>Pseudomonadati</taxon>
        <taxon>Bacteroidota</taxon>
        <taxon>Cytophagia</taxon>
        <taxon>Cytophagales</taxon>
        <taxon>Cyclobacteriaceae</taxon>
        <taxon>Echinicola</taxon>
    </lineage>
</organism>
<protein>
    <submittedName>
        <fullName evidence="1">Uncharacterized protein</fullName>
    </submittedName>
</protein>
<accession>A0A514CG82</accession>
<dbReference type="Proteomes" id="UP000316614">
    <property type="component" value="Chromosome"/>
</dbReference>
<dbReference type="AlphaFoldDB" id="A0A514CG82"/>
<name>A0A514CG82_9BACT</name>
<sequence>MVSYKSIPMSESEQFFDKNEHIQPGHISDILFTKDNIIVVYRKGITAAQTQSIGTNDPEKELKLKKMDPFFAAIYNHSMDLLNPGVSFPREIHYPSVVNQTGEVIVMKDPSQSETEYDQLILYHLKVQKE</sequence>
<keyword evidence="2" id="KW-1185">Reference proteome</keyword>
<gene>
    <name evidence="1" type="ORF">FKX85_07225</name>
</gene>
<dbReference type="EMBL" id="CP041253">
    <property type="protein sequence ID" value="QDH78837.1"/>
    <property type="molecule type" value="Genomic_DNA"/>
</dbReference>
<reference evidence="1 2" key="1">
    <citation type="submission" date="2019-06" db="EMBL/GenBank/DDBJ databases">
        <title>Echinicola alkalisoli sp. nov. isolated from saline soil.</title>
        <authorList>
            <person name="Sun J.-Q."/>
            <person name="Xu L."/>
        </authorList>
    </citation>
    <scope>NUCLEOTIDE SEQUENCE [LARGE SCALE GENOMIC DNA]</scope>
    <source>
        <strain evidence="1 2">LN3S3</strain>
    </source>
</reference>
<proteinExistence type="predicted"/>